<feature type="non-terminal residue" evidence="1">
    <location>
        <position position="1"/>
    </location>
</feature>
<organism evidence="1 2">
    <name type="scientific">Coprinopsis marcescibilis</name>
    <name type="common">Agaric fungus</name>
    <name type="synonym">Psathyrella marcescibilis</name>
    <dbReference type="NCBI Taxonomy" id="230819"/>
    <lineage>
        <taxon>Eukaryota</taxon>
        <taxon>Fungi</taxon>
        <taxon>Dikarya</taxon>
        <taxon>Basidiomycota</taxon>
        <taxon>Agaricomycotina</taxon>
        <taxon>Agaricomycetes</taxon>
        <taxon>Agaricomycetidae</taxon>
        <taxon>Agaricales</taxon>
        <taxon>Agaricineae</taxon>
        <taxon>Psathyrellaceae</taxon>
        <taxon>Coprinopsis</taxon>
    </lineage>
</organism>
<evidence type="ECO:0000313" key="2">
    <source>
        <dbReference type="Proteomes" id="UP000307440"/>
    </source>
</evidence>
<evidence type="ECO:0000313" key="1">
    <source>
        <dbReference type="EMBL" id="TFK21794.1"/>
    </source>
</evidence>
<dbReference type="Proteomes" id="UP000307440">
    <property type="component" value="Unassembled WGS sequence"/>
</dbReference>
<protein>
    <submittedName>
        <fullName evidence="1">Uncharacterized protein</fullName>
    </submittedName>
</protein>
<reference evidence="1 2" key="1">
    <citation type="journal article" date="2019" name="Nat. Ecol. Evol.">
        <title>Megaphylogeny resolves global patterns of mushroom evolution.</title>
        <authorList>
            <person name="Varga T."/>
            <person name="Krizsan K."/>
            <person name="Foldi C."/>
            <person name="Dima B."/>
            <person name="Sanchez-Garcia M."/>
            <person name="Sanchez-Ramirez S."/>
            <person name="Szollosi G.J."/>
            <person name="Szarkandi J.G."/>
            <person name="Papp V."/>
            <person name="Albert L."/>
            <person name="Andreopoulos W."/>
            <person name="Angelini C."/>
            <person name="Antonin V."/>
            <person name="Barry K.W."/>
            <person name="Bougher N.L."/>
            <person name="Buchanan P."/>
            <person name="Buyck B."/>
            <person name="Bense V."/>
            <person name="Catcheside P."/>
            <person name="Chovatia M."/>
            <person name="Cooper J."/>
            <person name="Damon W."/>
            <person name="Desjardin D."/>
            <person name="Finy P."/>
            <person name="Geml J."/>
            <person name="Haridas S."/>
            <person name="Hughes K."/>
            <person name="Justo A."/>
            <person name="Karasinski D."/>
            <person name="Kautmanova I."/>
            <person name="Kiss B."/>
            <person name="Kocsube S."/>
            <person name="Kotiranta H."/>
            <person name="LaButti K.M."/>
            <person name="Lechner B.E."/>
            <person name="Liimatainen K."/>
            <person name="Lipzen A."/>
            <person name="Lukacs Z."/>
            <person name="Mihaltcheva S."/>
            <person name="Morgado L.N."/>
            <person name="Niskanen T."/>
            <person name="Noordeloos M.E."/>
            <person name="Ohm R.A."/>
            <person name="Ortiz-Santana B."/>
            <person name="Ovrebo C."/>
            <person name="Racz N."/>
            <person name="Riley R."/>
            <person name="Savchenko A."/>
            <person name="Shiryaev A."/>
            <person name="Soop K."/>
            <person name="Spirin V."/>
            <person name="Szebenyi C."/>
            <person name="Tomsovsky M."/>
            <person name="Tulloss R.E."/>
            <person name="Uehling J."/>
            <person name="Grigoriev I.V."/>
            <person name="Vagvolgyi C."/>
            <person name="Papp T."/>
            <person name="Martin F.M."/>
            <person name="Miettinen O."/>
            <person name="Hibbett D.S."/>
            <person name="Nagy L.G."/>
        </authorList>
    </citation>
    <scope>NUCLEOTIDE SEQUENCE [LARGE SCALE GENOMIC DNA]</scope>
    <source>
        <strain evidence="1 2">CBS 121175</strain>
    </source>
</reference>
<dbReference type="AlphaFoldDB" id="A0A5C3KN95"/>
<sequence length="62" mass="6936">LEKCRAQSLNQNSINGFYDTLTELITKYKIRPCNLYNMDEKGVQLGTGGSVAAIVDRDLRTV</sequence>
<dbReference type="OrthoDB" id="3265672at2759"/>
<dbReference type="EMBL" id="ML210257">
    <property type="protein sequence ID" value="TFK21794.1"/>
    <property type="molecule type" value="Genomic_DNA"/>
</dbReference>
<proteinExistence type="predicted"/>
<dbReference type="STRING" id="230819.A0A5C3KN95"/>
<name>A0A5C3KN95_COPMA</name>
<keyword evidence="2" id="KW-1185">Reference proteome</keyword>
<feature type="non-terminal residue" evidence="1">
    <location>
        <position position="62"/>
    </location>
</feature>
<accession>A0A5C3KN95</accession>
<gene>
    <name evidence="1" type="ORF">FA15DRAFT_553589</name>
</gene>